<feature type="region of interest" description="Disordered" evidence="1">
    <location>
        <begin position="203"/>
        <end position="226"/>
    </location>
</feature>
<organism evidence="2">
    <name type="scientific">Ditylum brightwellii</name>
    <dbReference type="NCBI Taxonomy" id="49249"/>
    <lineage>
        <taxon>Eukaryota</taxon>
        <taxon>Sar</taxon>
        <taxon>Stramenopiles</taxon>
        <taxon>Ochrophyta</taxon>
        <taxon>Bacillariophyta</taxon>
        <taxon>Mediophyceae</taxon>
        <taxon>Lithodesmiophycidae</taxon>
        <taxon>Lithodesmiales</taxon>
        <taxon>Lithodesmiaceae</taxon>
        <taxon>Ditylum</taxon>
    </lineage>
</organism>
<feature type="compositionally biased region" description="Acidic residues" evidence="1">
    <location>
        <begin position="53"/>
        <end position="76"/>
    </location>
</feature>
<proteinExistence type="predicted"/>
<name>A0A7S4RKV2_9STRA</name>
<protein>
    <submittedName>
        <fullName evidence="2">Uncharacterized protein</fullName>
    </submittedName>
</protein>
<dbReference type="AlphaFoldDB" id="A0A7S4RKV2"/>
<accession>A0A7S4RKV2</accession>
<feature type="compositionally biased region" description="Polar residues" evidence="1">
    <location>
        <begin position="136"/>
        <end position="147"/>
    </location>
</feature>
<dbReference type="EMBL" id="HBNS01024060">
    <property type="protein sequence ID" value="CAE4614987.1"/>
    <property type="molecule type" value="Transcribed_RNA"/>
</dbReference>
<feature type="region of interest" description="Disordered" evidence="1">
    <location>
        <begin position="281"/>
        <end position="322"/>
    </location>
</feature>
<gene>
    <name evidence="2" type="ORF">DBRI00130_LOCUS18981</name>
</gene>
<reference evidence="2" key="1">
    <citation type="submission" date="2021-01" db="EMBL/GenBank/DDBJ databases">
        <authorList>
            <person name="Corre E."/>
            <person name="Pelletier E."/>
            <person name="Niang G."/>
            <person name="Scheremetjew M."/>
            <person name="Finn R."/>
            <person name="Kale V."/>
            <person name="Holt S."/>
            <person name="Cochrane G."/>
            <person name="Meng A."/>
            <person name="Brown T."/>
            <person name="Cohen L."/>
        </authorList>
    </citation>
    <scope>NUCLEOTIDE SEQUENCE</scope>
    <source>
        <strain evidence="2">GSO104</strain>
    </source>
</reference>
<evidence type="ECO:0000313" key="2">
    <source>
        <dbReference type="EMBL" id="CAE4614987.1"/>
    </source>
</evidence>
<sequence length="406" mass="44174">MMEAGGEEEDSVTQPSRMKEDALNNGHHSKSKKKEEESINNDTPATRSVSTMDDNDNNDVGDIFSNDDDDDEEEESAVPTSHMKEDDLNNGQYPVTSESIAVHEANISVDELMNPYPSESAAIMTTPKSKKKGGESINNETPATRSVPTVGIDGNDNVYDIDIDISSFPGNSAVSSIHPSPDKSESLLKVRKTVGAVPRQELKEMESEETGGKRNISEKLIPSESSKESVVKDASFKYSKNYQKDNADGAVANNTNISFLDSISKSFTDLFSDSDTYTEEDMEFTNSQGSKFRAMGATAAEQETTPTKENEPNGTSGIGRSRGVLNASEMNEIAKNSKREVNSHNIGNNHTWTNSGIVSVATALSQDIQDGLPVSLEDINADWFKKSLDPQQIYSIAPNLFQSNSS</sequence>
<feature type="compositionally biased region" description="Acidic residues" evidence="1">
    <location>
        <begin position="1"/>
        <end position="11"/>
    </location>
</feature>
<feature type="compositionally biased region" description="Basic and acidic residues" evidence="1">
    <location>
        <begin position="203"/>
        <end position="217"/>
    </location>
</feature>
<evidence type="ECO:0000256" key="1">
    <source>
        <dbReference type="SAM" id="MobiDB-lite"/>
    </source>
</evidence>
<feature type="region of interest" description="Disordered" evidence="1">
    <location>
        <begin position="125"/>
        <end position="154"/>
    </location>
</feature>
<feature type="region of interest" description="Disordered" evidence="1">
    <location>
        <begin position="1"/>
        <end position="95"/>
    </location>
</feature>
<feature type="compositionally biased region" description="Polar residues" evidence="1">
    <location>
        <begin position="40"/>
        <end position="52"/>
    </location>
</feature>